<dbReference type="Proteomes" id="UP000772434">
    <property type="component" value="Unassembled WGS sequence"/>
</dbReference>
<gene>
    <name evidence="1" type="ORF">BDP27DRAFT_254787</name>
</gene>
<sequence>MDSPSSQLVFYERLLRRCPQLRCFEISSTSWLSLRELSTGIRVVPGLRMLTVTRTLRKLNVNVDGFKGGSDLTKSAIQIATRNPNLREFTLRDVLPWDHLDQLAGVFRTKHIGRYRIEPIENHREPEPEGVRGRLPRVLNARESGVGAVRQRYERCFVRVITNPSG</sequence>
<proteinExistence type="predicted"/>
<dbReference type="EMBL" id="JADNRY010000155">
    <property type="protein sequence ID" value="KAF9063075.1"/>
    <property type="molecule type" value="Genomic_DNA"/>
</dbReference>
<protein>
    <submittedName>
        <fullName evidence="1">Uncharacterized protein</fullName>
    </submittedName>
</protein>
<organism evidence="1 2">
    <name type="scientific">Rhodocollybia butyracea</name>
    <dbReference type="NCBI Taxonomy" id="206335"/>
    <lineage>
        <taxon>Eukaryota</taxon>
        <taxon>Fungi</taxon>
        <taxon>Dikarya</taxon>
        <taxon>Basidiomycota</taxon>
        <taxon>Agaricomycotina</taxon>
        <taxon>Agaricomycetes</taxon>
        <taxon>Agaricomycetidae</taxon>
        <taxon>Agaricales</taxon>
        <taxon>Marasmiineae</taxon>
        <taxon>Omphalotaceae</taxon>
        <taxon>Rhodocollybia</taxon>
    </lineage>
</organism>
<reference evidence="1" key="1">
    <citation type="submission" date="2020-11" db="EMBL/GenBank/DDBJ databases">
        <authorList>
            <consortium name="DOE Joint Genome Institute"/>
            <person name="Ahrendt S."/>
            <person name="Riley R."/>
            <person name="Andreopoulos W."/>
            <person name="Labutti K."/>
            <person name="Pangilinan J."/>
            <person name="Ruiz-Duenas F.J."/>
            <person name="Barrasa J.M."/>
            <person name="Sanchez-Garcia M."/>
            <person name="Camarero S."/>
            <person name="Miyauchi S."/>
            <person name="Serrano A."/>
            <person name="Linde D."/>
            <person name="Babiker R."/>
            <person name="Drula E."/>
            <person name="Ayuso-Fernandez I."/>
            <person name="Pacheco R."/>
            <person name="Padilla G."/>
            <person name="Ferreira P."/>
            <person name="Barriuso J."/>
            <person name="Kellner H."/>
            <person name="Castanera R."/>
            <person name="Alfaro M."/>
            <person name="Ramirez L."/>
            <person name="Pisabarro A.G."/>
            <person name="Kuo A."/>
            <person name="Tritt A."/>
            <person name="Lipzen A."/>
            <person name="He G."/>
            <person name="Yan M."/>
            <person name="Ng V."/>
            <person name="Cullen D."/>
            <person name="Martin F."/>
            <person name="Rosso M.-N."/>
            <person name="Henrissat B."/>
            <person name="Hibbett D."/>
            <person name="Martinez A.T."/>
            <person name="Grigoriev I.V."/>
        </authorList>
    </citation>
    <scope>NUCLEOTIDE SEQUENCE</scope>
    <source>
        <strain evidence="1">AH 40177</strain>
    </source>
</reference>
<evidence type="ECO:0000313" key="1">
    <source>
        <dbReference type="EMBL" id="KAF9063075.1"/>
    </source>
</evidence>
<evidence type="ECO:0000313" key="2">
    <source>
        <dbReference type="Proteomes" id="UP000772434"/>
    </source>
</evidence>
<dbReference type="AlphaFoldDB" id="A0A9P5U0Y9"/>
<name>A0A9P5U0Y9_9AGAR</name>
<dbReference type="OrthoDB" id="2870744at2759"/>
<comment type="caution">
    <text evidence="1">The sequence shown here is derived from an EMBL/GenBank/DDBJ whole genome shotgun (WGS) entry which is preliminary data.</text>
</comment>
<accession>A0A9P5U0Y9</accession>
<keyword evidence="2" id="KW-1185">Reference proteome</keyword>